<evidence type="ECO:0000256" key="9">
    <source>
        <dbReference type="RuleBase" id="RU362087"/>
    </source>
</evidence>
<dbReference type="Pfam" id="PF17863">
    <property type="entry name" value="AAA_lid_2"/>
    <property type="match status" value="1"/>
</dbReference>
<accession>M1V5Q9</accession>
<evidence type="ECO:0000313" key="12">
    <source>
        <dbReference type="EMBL" id="BAM81100.1"/>
    </source>
</evidence>
<evidence type="ECO:0000256" key="5">
    <source>
        <dbReference type="ARBA" id="ARBA00022741"/>
    </source>
</evidence>
<keyword evidence="9" id="KW-0934">Plastid</keyword>
<dbReference type="InterPro" id="IPR011776">
    <property type="entry name" value="Mg_chelatase_ATPase-dsu"/>
</dbReference>
<dbReference type="Pfam" id="PF13519">
    <property type="entry name" value="VWA_2"/>
    <property type="match status" value="1"/>
</dbReference>
<dbReference type="InterPro" id="IPR041628">
    <property type="entry name" value="ChlI/MoxR_AAA_lid"/>
</dbReference>
<name>M1V5Q9_CYAM1</name>
<proteinExistence type="inferred from homology"/>
<dbReference type="RefSeq" id="XP_005537136.1">
    <property type="nucleotide sequence ID" value="XM_005537079.1"/>
</dbReference>
<dbReference type="EC" id="6.6.1.1" evidence="9"/>
<dbReference type="CDD" id="cd01451">
    <property type="entry name" value="vWA_Magnesium_chelatase"/>
    <property type="match status" value="1"/>
</dbReference>
<dbReference type="InterPro" id="IPR027417">
    <property type="entry name" value="P-loop_NTPase"/>
</dbReference>
<reference evidence="12 13" key="2">
    <citation type="journal article" date="2007" name="BMC Biol.">
        <title>A 100%-complete sequence reveals unusually simple genomic features in the hot-spring red alga Cyanidioschyzon merolae.</title>
        <authorList>
            <person name="Nozaki H."/>
            <person name="Takano H."/>
            <person name="Misumi O."/>
            <person name="Terasawa K."/>
            <person name="Matsuzaki M."/>
            <person name="Maruyama S."/>
            <person name="Nishida K."/>
            <person name="Yagisawa F."/>
            <person name="Yoshida Y."/>
            <person name="Fujiwara T."/>
            <person name="Takio S."/>
            <person name="Tamura K."/>
            <person name="Chung S.J."/>
            <person name="Nakamura S."/>
            <person name="Kuroiwa H."/>
            <person name="Tanaka K."/>
            <person name="Sato N."/>
            <person name="Kuroiwa T."/>
        </authorList>
    </citation>
    <scope>NUCLEOTIDE SEQUENCE [LARGE SCALE GENOMIC DNA]</scope>
    <source>
        <strain evidence="12 13">10D</strain>
    </source>
</reference>
<keyword evidence="7 9" id="KW-0149">Chlorophyll biosynthesis</keyword>
<dbReference type="InterPro" id="IPR041702">
    <property type="entry name" value="BchD/ChlD_VWA"/>
</dbReference>
<keyword evidence="6 9" id="KW-0067">ATP-binding</keyword>
<keyword evidence="13" id="KW-1185">Reference proteome</keyword>
<evidence type="ECO:0000256" key="4">
    <source>
        <dbReference type="ARBA" id="ARBA00022598"/>
    </source>
</evidence>
<comment type="catalytic activity">
    <reaction evidence="8 9">
        <text>protoporphyrin IX + Mg(2+) + ATP + H2O = Mg-protoporphyrin IX + ADP + phosphate + 3 H(+)</text>
        <dbReference type="Rhea" id="RHEA:13961"/>
        <dbReference type="ChEBI" id="CHEBI:15377"/>
        <dbReference type="ChEBI" id="CHEBI:15378"/>
        <dbReference type="ChEBI" id="CHEBI:18420"/>
        <dbReference type="ChEBI" id="CHEBI:30616"/>
        <dbReference type="ChEBI" id="CHEBI:43474"/>
        <dbReference type="ChEBI" id="CHEBI:57306"/>
        <dbReference type="ChEBI" id="CHEBI:60492"/>
        <dbReference type="ChEBI" id="CHEBI:456216"/>
        <dbReference type="EC" id="6.6.1.1"/>
    </reaction>
</comment>
<dbReference type="AlphaFoldDB" id="M1V5Q9"/>
<dbReference type="InterPro" id="IPR000523">
    <property type="entry name" value="Mg_chelatse_chII-like_cat_dom"/>
</dbReference>
<sequence length="738" mass="81180">MSHCFVPSTFLWTVNVRNCKTVPQRQTLQKAFGSRVFRLRPGALARLRCLDTVPVTLNTISTPEDGDATPRDSIRETFPLVAVVGHDLVKLALLLAAVNPKVGGVLISGGRGTAKSVLARAVQALLPPIEVVLGSPYNEVPRGDLPESKRAIIPAPFVQVPLNATEDRLVGSIDIERSMKLGESVFQPGVLARAHRGILYVDDINLLDESIANLLLSVVSEGRVLVEREGISLGYPCEPLLIATFNPDEGPIRPHLADRMAAIVNADSPPLSIEERIRAVDAVTEFYRNPREFVRKYEQEMDELRQRIIFAREEYRDVVIARKQVEYLCEESIRGAVQGHRAEIFAAELARANAAFEGRLRVNEQDLRIAVRLAIFPRAKVFYRDNNDEENVSQKRPPPPPPPPSNEQDGEEKEDESEQEQEEEDENEIEEAPQVPEEFMFDPEGVPIDPELLNIAQGQQKQGRSGGRGIIFSDERGRYVKAMFPRGKVKRVAIDATIRSAAPYQRMRRARHAQENGRRVFIEPPDLRAKRMARKAGALVLFVVDASGSMALNRMSSAKGAAIRLLAEAYQSRDQIALITFGGECASVLLPPTRSVSMAKRRLETMPCGGGSPLAHALTVAARVGVNAMKSGDIGRCVLVLVSDGRANIPLKVSLGEKLEQKPTKEELKNEVLDLAKKIRGINGFSILVIDSENKFVSTGLAKELAQAAGGTYHYIPRATDAAVAGVAADAIKQMRQL</sequence>
<dbReference type="HOGENOM" id="CLU_016684_6_2_1"/>
<dbReference type="Gene3D" id="3.40.50.300">
    <property type="entry name" value="P-loop containing nucleotide triphosphate hydrolases"/>
    <property type="match status" value="1"/>
</dbReference>
<evidence type="ECO:0000313" key="13">
    <source>
        <dbReference type="Proteomes" id="UP000007014"/>
    </source>
</evidence>
<comment type="pathway">
    <text evidence="1 9">Porphyrin-containing compound metabolism; chlorophyll biosynthesis.</text>
</comment>
<dbReference type="Gene3D" id="1.10.8.80">
    <property type="entry name" value="Magnesium chelatase subunit I, C-Terminal domain"/>
    <property type="match status" value="1"/>
</dbReference>
<dbReference type="GO" id="GO:0005524">
    <property type="term" value="F:ATP binding"/>
    <property type="evidence" value="ECO:0007669"/>
    <property type="project" value="UniProtKB-UniRule"/>
</dbReference>
<keyword evidence="5 9" id="KW-0547">Nucleotide-binding</keyword>
<evidence type="ECO:0000256" key="8">
    <source>
        <dbReference type="ARBA" id="ARBA00048693"/>
    </source>
</evidence>
<evidence type="ECO:0000256" key="7">
    <source>
        <dbReference type="ARBA" id="ARBA00023171"/>
    </source>
</evidence>
<dbReference type="UniPathway" id="UPA00668"/>
<dbReference type="SUPFAM" id="SSF52540">
    <property type="entry name" value="P-loop containing nucleoside triphosphate hydrolases"/>
    <property type="match status" value="1"/>
</dbReference>
<feature type="compositionally biased region" description="Pro residues" evidence="10">
    <location>
        <begin position="396"/>
        <end position="405"/>
    </location>
</feature>
<organism evidence="12 13">
    <name type="scientific">Cyanidioschyzon merolae (strain NIES-3377 / 10D)</name>
    <name type="common">Unicellular red alga</name>
    <dbReference type="NCBI Taxonomy" id="280699"/>
    <lineage>
        <taxon>Eukaryota</taxon>
        <taxon>Rhodophyta</taxon>
        <taxon>Bangiophyceae</taxon>
        <taxon>Cyanidiales</taxon>
        <taxon>Cyanidiaceae</taxon>
        <taxon>Cyanidioschyzon</taxon>
    </lineage>
</organism>
<dbReference type="GO" id="GO:0015995">
    <property type="term" value="P:chlorophyll biosynthetic process"/>
    <property type="evidence" value="ECO:0007669"/>
    <property type="project" value="UniProtKB-UniPathway"/>
</dbReference>
<keyword evidence="3 9" id="KW-0602">Photosynthesis</keyword>
<keyword evidence="4 9" id="KW-0436">Ligase</keyword>
<dbReference type="Gene3D" id="3.40.50.410">
    <property type="entry name" value="von Willebrand factor, type A domain"/>
    <property type="match status" value="1"/>
</dbReference>
<dbReference type="STRING" id="280699.M1V5Q9"/>
<dbReference type="PANTHER" id="PTHR43473">
    <property type="entry name" value="MAGNESIUM-CHELATASE SUBUNIT CHLD, CHLOROPLASTIC"/>
    <property type="match status" value="1"/>
</dbReference>
<dbReference type="GeneID" id="16994906"/>
<dbReference type="SMART" id="SM00382">
    <property type="entry name" value="AAA"/>
    <property type="match status" value="1"/>
</dbReference>
<reference evidence="12 13" key="1">
    <citation type="journal article" date="2004" name="Nature">
        <title>Genome sequence of the ultrasmall unicellular red alga Cyanidioschyzon merolae 10D.</title>
        <authorList>
            <person name="Matsuzaki M."/>
            <person name="Misumi O."/>
            <person name="Shin-i T."/>
            <person name="Maruyama S."/>
            <person name="Takahara M."/>
            <person name="Miyagishima S."/>
            <person name="Mori T."/>
            <person name="Nishida K."/>
            <person name="Yagisawa F."/>
            <person name="Nishida K."/>
            <person name="Yoshida Y."/>
            <person name="Nishimura Y."/>
            <person name="Nakao S."/>
            <person name="Kobayashi T."/>
            <person name="Momoyama Y."/>
            <person name="Higashiyama T."/>
            <person name="Minoda A."/>
            <person name="Sano M."/>
            <person name="Nomoto H."/>
            <person name="Oishi K."/>
            <person name="Hayashi H."/>
            <person name="Ohta F."/>
            <person name="Nishizaka S."/>
            <person name="Haga S."/>
            <person name="Miura S."/>
            <person name="Morishita T."/>
            <person name="Kabeya Y."/>
            <person name="Terasawa K."/>
            <person name="Suzuki Y."/>
            <person name="Ishii Y."/>
            <person name="Asakawa S."/>
            <person name="Takano H."/>
            <person name="Ohta N."/>
            <person name="Kuroiwa H."/>
            <person name="Tanaka K."/>
            <person name="Shimizu N."/>
            <person name="Sugano S."/>
            <person name="Sato N."/>
            <person name="Nozaki H."/>
            <person name="Ogasawara N."/>
            <person name="Kohara Y."/>
            <person name="Kuroiwa T."/>
        </authorList>
    </citation>
    <scope>NUCLEOTIDE SEQUENCE [LARGE SCALE GENOMIC DNA]</scope>
    <source>
        <strain evidence="12 13">10D</strain>
    </source>
</reference>
<evidence type="ECO:0000256" key="6">
    <source>
        <dbReference type="ARBA" id="ARBA00022840"/>
    </source>
</evidence>
<comment type="function">
    <text evidence="9">Involved in chlorophyll biosynthesis. Catalyzes the insertion of magnesium ion into protoporphyrin IX to yield Mg-protoporphyrin IX.</text>
</comment>
<comment type="subcellular location">
    <subcellularLocation>
        <location evidence="9">Plastid</location>
        <location evidence="9">Chloroplast</location>
    </subcellularLocation>
</comment>
<dbReference type="GO" id="GO:0009507">
    <property type="term" value="C:chloroplast"/>
    <property type="evidence" value="ECO:0007669"/>
    <property type="project" value="UniProtKB-SubCell"/>
</dbReference>
<feature type="domain" description="VWFA" evidence="11">
    <location>
        <begin position="539"/>
        <end position="732"/>
    </location>
</feature>
<dbReference type="eggNOG" id="ENOG502QU3C">
    <property type="taxonomic scope" value="Eukaryota"/>
</dbReference>
<dbReference type="SUPFAM" id="SSF53300">
    <property type="entry name" value="vWA-like"/>
    <property type="match status" value="1"/>
</dbReference>
<evidence type="ECO:0000259" key="11">
    <source>
        <dbReference type="PROSITE" id="PS50234"/>
    </source>
</evidence>
<dbReference type="NCBIfam" id="TIGR02031">
    <property type="entry name" value="BchD-ChlD"/>
    <property type="match status" value="1"/>
</dbReference>
<gene>
    <name evidence="12" type="ORF">CYME_CMM270C</name>
</gene>
<dbReference type="PROSITE" id="PS50234">
    <property type="entry name" value="VWFA"/>
    <property type="match status" value="1"/>
</dbReference>
<dbReference type="Gramene" id="CMM270CT">
    <property type="protein sequence ID" value="CMM270CT"/>
    <property type="gene ID" value="CMM270C"/>
</dbReference>
<dbReference type="Pfam" id="PF01078">
    <property type="entry name" value="Mg_chelatase"/>
    <property type="match status" value="1"/>
</dbReference>
<protein>
    <recommendedName>
        <fullName evidence="9">Mg-protoporphyrin IX chelatase</fullName>
        <ecNumber evidence="9">6.6.1.1</ecNumber>
    </recommendedName>
</protein>
<dbReference type="InterPro" id="IPR002035">
    <property type="entry name" value="VWF_A"/>
</dbReference>
<dbReference type="PANTHER" id="PTHR43473:SF2">
    <property type="entry name" value="MAGNESIUM-CHELATASE SUBUNIT CHLD, CHLOROPLASTIC"/>
    <property type="match status" value="1"/>
</dbReference>
<feature type="compositionally biased region" description="Acidic residues" evidence="10">
    <location>
        <begin position="408"/>
        <end position="431"/>
    </location>
</feature>
<comment type="similarity">
    <text evidence="2 9">Belongs to the Mg-chelatase subunits D/I family.</text>
</comment>
<feature type="region of interest" description="Disordered" evidence="10">
    <location>
        <begin position="386"/>
        <end position="434"/>
    </location>
</feature>
<dbReference type="GO" id="GO:0016851">
    <property type="term" value="F:magnesium chelatase activity"/>
    <property type="evidence" value="ECO:0007669"/>
    <property type="project" value="UniProtKB-UniRule"/>
</dbReference>
<evidence type="ECO:0000256" key="3">
    <source>
        <dbReference type="ARBA" id="ARBA00022531"/>
    </source>
</evidence>
<dbReference type="SMART" id="SM00327">
    <property type="entry name" value="VWA"/>
    <property type="match status" value="1"/>
</dbReference>
<dbReference type="InterPro" id="IPR003593">
    <property type="entry name" value="AAA+_ATPase"/>
</dbReference>
<dbReference type="EMBL" id="AP006495">
    <property type="protein sequence ID" value="BAM81100.1"/>
    <property type="molecule type" value="Genomic_DNA"/>
</dbReference>
<dbReference type="OrthoDB" id="299997at2759"/>
<dbReference type="InterPro" id="IPR036465">
    <property type="entry name" value="vWFA_dom_sf"/>
</dbReference>
<dbReference type="KEGG" id="cme:CYME_CMM270C"/>
<dbReference type="OMA" id="YYHLPKA"/>
<evidence type="ECO:0000256" key="1">
    <source>
        <dbReference type="ARBA" id="ARBA00005173"/>
    </source>
</evidence>
<evidence type="ECO:0000256" key="10">
    <source>
        <dbReference type="SAM" id="MobiDB-lite"/>
    </source>
</evidence>
<keyword evidence="9" id="KW-0150">Chloroplast</keyword>
<dbReference type="Proteomes" id="UP000007014">
    <property type="component" value="Chromosome 13"/>
</dbReference>
<evidence type="ECO:0000256" key="2">
    <source>
        <dbReference type="ARBA" id="ARBA00005799"/>
    </source>
</evidence>
<dbReference type="GO" id="GO:0015979">
    <property type="term" value="P:photosynthesis"/>
    <property type="evidence" value="ECO:0007669"/>
    <property type="project" value="UniProtKB-UniRule"/>
</dbReference>